<evidence type="ECO:0008006" key="4">
    <source>
        <dbReference type="Google" id="ProtNLM"/>
    </source>
</evidence>
<feature type="region of interest" description="Disordered" evidence="1">
    <location>
        <begin position="186"/>
        <end position="229"/>
    </location>
</feature>
<accession>A0A5J6I3B7</accession>
<name>A0A5J6I3B7_STRC4</name>
<organism evidence="2 3">
    <name type="scientific">Streptomyces coeruleorubidus</name>
    <dbReference type="NCBI Taxonomy" id="116188"/>
    <lineage>
        <taxon>Bacteria</taxon>
        <taxon>Bacillati</taxon>
        <taxon>Actinomycetota</taxon>
        <taxon>Actinomycetes</taxon>
        <taxon>Kitasatosporales</taxon>
        <taxon>Streptomycetaceae</taxon>
        <taxon>Streptomyces</taxon>
    </lineage>
</organism>
<sequence length="448" mass="49659">MWVHGQRPSRGCNRRQALGGDVMGPLFFTSYASSTGDRGPVQRFHVDVQNEIYSVLGRTPLAEGRLKHPEPATGPDPAVLDCRALLILYSAEYVDDPQCAAEWSVFAERMDRCMRRTGERPDSLVGVVWRSDALVLPRPVTVVPHIVNEEYQGPGVLCLQQDPRSRDRYHAIVRRVAARLMRAAESPPPVMSGPESRAVVPQFGPNRVMPHKRRGVTEPDAASPVVPAAVSDRDDRHVMLLLVTGTSDRMRRLRDHVDYYGEHAEDWRPFRPHSEATVTSTVGWAARACGVDRLAVVAPGPDGPFPEDVDASATVLVVVDPWLTGDPAFRALWERIVRSRARVAAVVVVLARTDEESTANAVRLREAVCRTPARMLDAAHHEAGSREALAHIVVAVMADSVTHPEDDTGGTRGRTGELTIESPAERRVRRQRERVGWLRRGVTRGLRY</sequence>
<gene>
    <name evidence="2" type="ORF">CP976_18820</name>
</gene>
<feature type="compositionally biased region" description="Low complexity" evidence="1">
    <location>
        <begin position="219"/>
        <end position="229"/>
    </location>
</feature>
<evidence type="ECO:0000313" key="2">
    <source>
        <dbReference type="EMBL" id="QEV25992.1"/>
    </source>
</evidence>
<proteinExistence type="predicted"/>
<evidence type="ECO:0000256" key="1">
    <source>
        <dbReference type="SAM" id="MobiDB-lite"/>
    </source>
</evidence>
<dbReference type="NCBIfam" id="TIGR04276">
    <property type="entry name" value="FxsC_Cterm"/>
    <property type="match status" value="1"/>
</dbReference>
<dbReference type="EMBL" id="CP023694">
    <property type="protein sequence ID" value="QEV25992.1"/>
    <property type="molecule type" value="Genomic_DNA"/>
</dbReference>
<dbReference type="InterPro" id="IPR026367">
    <property type="entry name" value="FxsC_C"/>
</dbReference>
<protein>
    <recommendedName>
        <fullName evidence="4">TIR domain-containing protein</fullName>
    </recommendedName>
</protein>
<reference evidence="2 3" key="1">
    <citation type="submission" date="2017-09" db="EMBL/GenBank/DDBJ databases">
        <authorList>
            <person name="Lee N."/>
            <person name="Cho B.-K."/>
        </authorList>
    </citation>
    <scope>NUCLEOTIDE SEQUENCE [LARGE SCALE GENOMIC DNA]</scope>
    <source>
        <strain evidence="2 3">ATCC 13740</strain>
    </source>
</reference>
<dbReference type="AlphaFoldDB" id="A0A5J6I3B7"/>
<dbReference type="KEGG" id="scoe:CP976_18820"/>
<evidence type="ECO:0000313" key="3">
    <source>
        <dbReference type="Proteomes" id="UP000326598"/>
    </source>
</evidence>
<dbReference type="Proteomes" id="UP000326598">
    <property type="component" value="Chromosome"/>
</dbReference>